<dbReference type="Proteomes" id="UP000007947">
    <property type="component" value="Chromosome"/>
</dbReference>
<organism evidence="1 2">
    <name type="scientific">Microlunatus phosphovorus (strain ATCC 700054 / DSM 10555 / JCM 9379 / NBRC 101784 / NCIMB 13414 / VKM Ac-1990 / NM-1)</name>
    <dbReference type="NCBI Taxonomy" id="1032480"/>
    <lineage>
        <taxon>Bacteria</taxon>
        <taxon>Bacillati</taxon>
        <taxon>Actinomycetota</taxon>
        <taxon>Actinomycetes</taxon>
        <taxon>Propionibacteriales</taxon>
        <taxon>Propionibacteriaceae</taxon>
        <taxon>Microlunatus</taxon>
    </lineage>
</organism>
<accession>F5XL50</accession>
<evidence type="ECO:0000313" key="2">
    <source>
        <dbReference type="Proteomes" id="UP000007947"/>
    </source>
</evidence>
<dbReference type="AlphaFoldDB" id="F5XL50"/>
<dbReference type="OrthoDB" id="3739381at2"/>
<gene>
    <name evidence="1" type="ordered locus">MLP_07240</name>
</gene>
<dbReference type="EMBL" id="AP012204">
    <property type="protein sequence ID" value="BAK33738.1"/>
    <property type="molecule type" value="Genomic_DNA"/>
</dbReference>
<proteinExistence type="predicted"/>
<keyword evidence="2" id="KW-1185">Reference proteome</keyword>
<name>F5XL50_MICPN</name>
<sequence length="217" mass="23511">MWTGGSKGHGHSAISLGGGRIRTIDFKVAGRTGETDLGWVERAWGLRYEGWTEDIGGVRVPWLAPGSVRAIAANPNRVAVGDVVIVVTAAAPLLGRNKPGGNKTGADLNPGRTFKVTAVKDGWATDGKSWYSTDYLWPRLRPNPANKADIKENDTVRVTAKSGLRARRFPGGPISTDKNGRPVVRDRGWKFTVKKPPVSGWVTGGSNWYSSEHLERI</sequence>
<dbReference type="HOGENOM" id="CLU_1271089_0_0_11"/>
<evidence type="ECO:0000313" key="1">
    <source>
        <dbReference type="EMBL" id="BAK33738.1"/>
    </source>
</evidence>
<dbReference type="KEGG" id="mph:MLP_07240"/>
<protein>
    <submittedName>
        <fullName evidence="1">Uncharacterized protein</fullName>
    </submittedName>
</protein>
<reference evidence="1 2" key="1">
    <citation type="submission" date="2011-05" db="EMBL/GenBank/DDBJ databases">
        <title>Whole genome sequence of Microlunatus phosphovorus NM-1.</title>
        <authorList>
            <person name="Hosoyama A."/>
            <person name="Sasaki K."/>
            <person name="Harada T."/>
            <person name="Igarashi R."/>
            <person name="Kawakoshi A."/>
            <person name="Sasagawa M."/>
            <person name="Fukada J."/>
            <person name="Nakamura S."/>
            <person name="Katano Y."/>
            <person name="Hanada S."/>
            <person name="Kamagata Y."/>
            <person name="Nakamura N."/>
            <person name="Yamazaki S."/>
            <person name="Fujita N."/>
        </authorList>
    </citation>
    <scope>NUCLEOTIDE SEQUENCE [LARGE SCALE GENOMIC DNA]</scope>
    <source>
        <strain evidence="2">ATCC 700054 / DSM 10555 / JCM 9379 / NBRC 101784 / NCIMB 13414 / VKM Ac-1990 / NM-1</strain>
    </source>
</reference>
<dbReference type="RefSeq" id="WP_013861627.1">
    <property type="nucleotide sequence ID" value="NC_015635.1"/>
</dbReference>